<evidence type="ECO:0000256" key="1">
    <source>
        <dbReference type="SAM" id="Coils"/>
    </source>
</evidence>
<feature type="region of interest" description="Disordered" evidence="2">
    <location>
        <begin position="1"/>
        <end position="93"/>
    </location>
</feature>
<protein>
    <submittedName>
        <fullName evidence="3">Uncharacterized protein</fullName>
    </submittedName>
</protein>
<evidence type="ECO:0000313" key="3">
    <source>
        <dbReference type="EMBL" id="RVD82493.1"/>
    </source>
</evidence>
<name>A0A436ZUR5_ARTFL</name>
<dbReference type="PANTHER" id="PTHR38120">
    <property type="entry name" value="EXPRESSED PROTEIN"/>
    <property type="match status" value="1"/>
</dbReference>
<feature type="compositionally biased region" description="Polar residues" evidence="2">
    <location>
        <begin position="518"/>
        <end position="527"/>
    </location>
</feature>
<dbReference type="PANTHER" id="PTHR38120:SF1">
    <property type="entry name" value="M PROTEIN, SEROTYPE 2.1"/>
    <property type="match status" value="1"/>
</dbReference>
<dbReference type="OrthoDB" id="2121319at2759"/>
<feature type="compositionally biased region" description="Low complexity" evidence="2">
    <location>
        <begin position="535"/>
        <end position="556"/>
    </location>
</feature>
<accession>A0A436ZUR5</accession>
<feature type="compositionally biased region" description="Polar residues" evidence="2">
    <location>
        <begin position="324"/>
        <end position="335"/>
    </location>
</feature>
<feature type="compositionally biased region" description="Basic and acidic residues" evidence="2">
    <location>
        <begin position="344"/>
        <end position="385"/>
    </location>
</feature>
<feature type="region of interest" description="Disordered" evidence="2">
    <location>
        <begin position="310"/>
        <end position="385"/>
    </location>
</feature>
<feature type="region of interest" description="Disordered" evidence="2">
    <location>
        <begin position="479"/>
        <end position="635"/>
    </location>
</feature>
<feature type="region of interest" description="Disordered" evidence="2">
    <location>
        <begin position="416"/>
        <end position="437"/>
    </location>
</feature>
<gene>
    <name evidence="3" type="ORF">DFL_006919</name>
</gene>
<dbReference type="GeneID" id="93589230"/>
<evidence type="ECO:0000256" key="2">
    <source>
        <dbReference type="SAM" id="MobiDB-lite"/>
    </source>
</evidence>
<feature type="coiled-coil region" evidence="1">
    <location>
        <begin position="104"/>
        <end position="209"/>
    </location>
</feature>
<dbReference type="VEuPathDB" id="FungiDB:DFL_006919"/>
<sequence>MATANVKKQPPTPTTSGPARSYKPPGAARSSIPSARSNTPSKERDIHHPTDKKPGTPTTTTATTSPLTRTGSPFSAKAVARRSTIITSPTSDLTESQLENAVAMEDLKKKVAEAEARNSAMEEDFAKKIKALQARIDEASAEQSKLEDQLAGKTDAAETLENDLKELQRAKRDQEKLFEAERIAFMTEKDEMTEKEEAQTQIIQRLKQALNSRDKPSSDVPDTVEAKEEVVPIVSPRSTGTGQKDKTIESLRIKLAEAETRFAEALKLEECKFQDAADQLAELRKSNAKLQDENESFQLLLGQATMNGDIRNGFLGQHIEDSDASSQTKQESLGSTLAEEIEEASQKEEQDDDYKKLENENKKLENENKKLENENKALKDQNKTMKDQNKAMTLYINTMIERLLDSNQENILDRTPATDKALPPVPQENPPPVLPQRSKSIFVKRPPIRASMPPPPRSTGVEEDDMISPITRRQTMHITSATFSPGHRRSQSDTKSPTSPAANYSLVNPMYRMDGDSSPPTKQTTFYTGPRFGNGPLSPGARGPASSSNSSESGEATPRDPNDPNHHTLSGQMTGKTLRPLRLVEGPAPPKSTPRKISENRTSWMGGWFSKAPAGAGGEDPAKSLTPAASTSSVE</sequence>
<dbReference type="RefSeq" id="XP_067488037.1">
    <property type="nucleotide sequence ID" value="XM_067636417.1"/>
</dbReference>
<dbReference type="EMBL" id="SAEB01000009">
    <property type="protein sequence ID" value="RVD82493.1"/>
    <property type="molecule type" value="Genomic_DNA"/>
</dbReference>
<proteinExistence type="predicted"/>
<feature type="compositionally biased region" description="Basic and acidic residues" evidence="2">
    <location>
        <begin position="557"/>
        <end position="566"/>
    </location>
</feature>
<reference evidence="3 4" key="1">
    <citation type="submission" date="2019-01" db="EMBL/GenBank/DDBJ databases">
        <title>Intercellular communication is required for trap formation in the nematode-trapping fungus Duddingtonia flagrans.</title>
        <authorList>
            <person name="Youssar L."/>
            <person name="Wernet V."/>
            <person name="Hensel N."/>
            <person name="Hildebrandt H.-G."/>
            <person name="Fischer R."/>
        </authorList>
    </citation>
    <scope>NUCLEOTIDE SEQUENCE [LARGE SCALE GENOMIC DNA]</scope>
    <source>
        <strain evidence="3 4">CBS H-5679</strain>
    </source>
</reference>
<feature type="coiled-coil region" evidence="1">
    <location>
        <begin position="248"/>
        <end position="300"/>
    </location>
</feature>
<dbReference type="STRING" id="97331.A0A436ZUR5"/>
<keyword evidence="1" id="KW-0175">Coiled coil</keyword>
<dbReference type="AlphaFoldDB" id="A0A436ZUR5"/>
<feature type="compositionally biased region" description="Polar residues" evidence="2">
    <location>
        <begin position="31"/>
        <end position="40"/>
    </location>
</feature>
<keyword evidence="4" id="KW-1185">Reference proteome</keyword>
<feature type="compositionally biased region" description="Polar residues" evidence="2">
    <location>
        <begin position="84"/>
        <end position="93"/>
    </location>
</feature>
<feature type="compositionally biased region" description="Basic and acidic residues" evidence="2">
    <location>
        <begin position="41"/>
        <end position="54"/>
    </location>
</feature>
<evidence type="ECO:0000313" key="4">
    <source>
        <dbReference type="Proteomes" id="UP000283090"/>
    </source>
</evidence>
<comment type="caution">
    <text evidence="3">The sequence shown here is derived from an EMBL/GenBank/DDBJ whole genome shotgun (WGS) entry which is preliminary data.</text>
</comment>
<feature type="compositionally biased region" description="Polar residues" evidence="2">
    <location>
        <begin position="493"/>
        <end position="506"/>
    </location>
</feature>
<dbReference type="Proteomes" id="UP000283090">
    <property type="component" value="Unassembled WGS sequence"/>
</dbReference>
<feature type="compositionally biased region" description="Low complexity" evidence="2">
    <location>
        <begin position="55"/>
        <end position="70"/>
    </location>
</feature>
<organism evidence="3 4">
    <name type="scientific">Arthrobotrys flagrans</name>
    <name type="common">Nematode-trapping fungus</name>
    <name type="synonym">Trichothecium flagrans</name>
    <dbReference type="NCBI Taxonomy" id="97331"/>
    <lineage>
        <taxon>Eukaryota</taxon>
        <taxon>Fungi</taxon>
        <taxon>Dikarya</taxon>
        <taxon>Ascomycota</taxon>
        <taxon>Pezizomycotina</taxon>
        <taxon>Orbiliomycetes</taxon>
        <taxon>Orbiliales</taxon>
        <taxon>Orbiliaceae</taxon>
        <taxon>Arthrobotrys</taxon>
    </lineage>
</organism>
<feature type="compositionally biased region" description="Pro residues" evidence="2">
    <location>
        <begin position="423"/>
        <end position="434"/>
    </location>
</feature>